<dbReference type="Proteomes" id="UP000185596">
    <property type="component" value="Unassembled WGS sequence"/>
</dbReference>
<keyword evidence="4 6" id="KW-1133">Transmembrane helix</keyword>
<dbReference type="GO" id="GO:0005886">
    <property type="term" value="C:plasma membrane"/>
    <property type="evidence" value="ECO:0007669"/>
    <property type="project" value="UniProtKB-SubCell"/>
</dbReference>
<dbReference type="Gene3D" id="1.20.1250.20">
    <property type="entry name" value="MFS general substrate transporter like domains"/>
    <property type="match status" value="1"/>
</dbReference>
<evidence type="ECO:0000256" key="3">
    <source>
        <dbReference type="ARBA" id="ARBA00022692"/>
    </source>
</evidence>
<gene>
    <name evidence="8" type="ORF">BU204_25745</name>
</gene>
<sequence>MSRAGSPAEDKLGPRYWRLLGSVSLANLGDGVRITAFPLLALTLTKDPVAVAGLAAMEFVPWVVFGPFAGVVVDRVDPRRLMLAVSWLRAVVLTGVTLMVLLGGAQLWTLYLAAVVLGVGECLYDTATQVAVPRVVAPAALPRANSLLSSAWITFNEFVGPFLGARLFELARSLPFLVHSAAMYLSAVLLIDRRRGTRDVEVPDRPPARPERRRIRTELADGFRAVLRDRVLRSIVLAGAAVAAADSAWYAVLVIYVTEEIGAGMSSFGVLLAVSAVGGIVGGLVMERVGSRVGEPTTLVVATTGVIAAQLGLVFAVDAVTVGALLVVSSMALAVWNIAAVTVRQRVARPEELGRVMGISRTVVSAASAVSAVLGGVLAQAIDVRAPFVLGIPLVLATSVWAIRVLRASPAGSPEPAADTASRT</sequence>
<feature type="transmembrane region" description="Helical" evidence="6">
    <location>
        <begin position="363"/>
        <end position="382"/>
    </location>
</feature>
<dbReference type="PROSITE" id="PS50850">
    <property type="entry name" value="MFS"/>
    <property type="match status" value="1"/>
</dbReference>
<comment type="caution">
    <text evidence="8">The sequence shown here is derived from an EMBL/GenBank/DDBJ whole genome shotgun (WGS) entry which is preliminary data.</text>
</comment>
<dbReference type="STRING" id="1912961.BU204_25745"/>
<keyword evidence="3 6" id="KW-0812">Transmembrane</keyword>
<feature type="transmembrane region" description="Helical" evidence="6">
    <location>
        <begin position="81"/>
        <end position="102"/>
    </location>
</feature>
<dbReference type="PANTHER" id="PTHR23513">
    <property type="entry name" value="INTEGRAL MEMBRANE EFFLUX PROTEIN-RELATED"/>
    <property type="match status" value="1"/>
</dbReference>
<accession>A0A1Q8CK35</accession>
<evidence type="ECO:0000313" key="8">
    <source>
        <dbReference type="EMBL" id="OLF14724.1"/>
    </source>
</evidence>
<proteinExistence type="predicted"/>
<dbReference type="Pfam" id="PF07690">
    <property type="entry name" value="MFS_1"/>
    <property type="match status" value="1"/>
</dbReference>
<feature type="domain" description="Major facilitator superfamily (MFS) profile" evidence="7">
    <location>
        <begin position="232"/>
        <end position="424"/>
    </location>
</feature>
<feature type="transmembrane region" description="Helical" evidence="6">
    <location>
        <begin position="49"/>
        <end position="69"/>
    </location>
</feature>
<dbReference type="CDD" id="cd06173">
    <property type="entry name" value="MFS_MefA_like"/>
    <property type="match status" value="1"/>
</dbReference>
<keyword evidence="2" id="KW-1003">Cell membrane</keyword>
<evidence type="ECO:0000259" key="7">
    <source>
        <dbReference type="PROSITE" id="PS50850"/>
    </source>
</evidence>
<feature type="transmembrane region" description="Helical" evidence="6">
    <location>
        <begin position="234"/>
        <end position="257"/>
    </location>
</feature>
<protein>
    <recommendedName>
        <fullName evidence="7">Major facilitator superfamily (MFS) profile domain-containing protein</fullName>
    </recommendedName>
</protein>
<organism evidence="8 9">
    <name type="scientific">Actinophytocola xanthii</name>
    <dbReference type="NCBI Taxonomy" id="1912961"/>
    <lineage>
        <taxon>Bacteria</taxon>
        <taxon>Bacillati</taxon>
        <taxon>Actinomycetota</taxon>
        <taxon>Actinomycetes</taxon>
        <taxon>Pseudonocardiales</taxon>
        <taxon>Pseudonocardiaceae</taxon>
    </lineage>
</organism>
<evidence type="ECO:0000313" key="9">
    <source>
        <dbReference type="Proteomes" id="UP000185596"/>
    </source>
</evidence>
<feature type="transmembrane region" description="Helical" evidence="6">
    <location>
        <begin position="298"/>
        <end position="317"/>
    </location>
</feature>
<dbReference type="SUPFAM" id="SSF103473">
    <property type="entry name" value="MFS general substrate transporter"/>
    <property type="match status" value="1"/>
</dbReference>
<evidence type="ECO:0000256" key="2">
    <source>
        <dbReference type="ARBA" id="ARBA00022475"/>
    </source>
</evidence>
<dbReference type="PANTHER" id="PTHR23513:SF6">
    <property type="entry name" value="MAJOR FACILITATOR SUPERFAMILY ASSOCIATED DOMAIN-CONTAINING PROTEIN"/>
    <property type="match status" value="1"/>
</dbReference>
<reference evidence="8 9" key="1">
    <citation type="submission" date="2016-12" db="EMBL/GenBank/DDBJ databases">
        <title>The draft genome sequence of Actinophytocola sp. 11-183.</title>
        <authorList>
            <person name="Wang W."/>
            <person name="Yuan L."/>
        </authorList>
    </citation>
    <scope>NUCLEOTIDE SEQUENCE [LARGE SCALE GENOMIC DNA]</scope>
    <source>
        <strain evidence="8 9">11-183</strain>
    </source>
</reference>
<dbReference type="GO" id="GO:0022857">
    <property type="term" value="F:transmembrane transporter activity"/>
    <property type="evidence" value="ECO:0007669"/>
    <property type="project" value="InterPro"/>
</dbReference>
<dbReference type="InterPro" id="IPR011701">
    <property type="entry name" value="MFS"/>
</dbReference>
<comment type="subcellular location">
    <subcellularLocation>
        <location evidence="1">Cell membrane</location>
        <topology evidence="1">Multi-pass membrane protein</topology>
    </subcellularLocation>
</comment>
<keyword evidence="9" id="KW-1185">Reference proteome</keyword>
<evidence type="ECO:0000256" key="1">
    <source>
        <dbReference type="ARBA" id="ARBA00004651"/>
    </source>
</evidence>
<dbReference type="AlphaFoldDB" id="A0A1Q8CK35"/>
<feature type="transmembrane region" description="Helical" evidence="6">
    <location>
        <begin position="323"/>
        <end position="343"/>
    </location>
</feature>
<feature type="transmembrane region" description="Helical" evidence="6">
    <location>
        <begin position="174"/>
        <end position="191"/>
    </location>
</feature>
<name>A0A1Q8CK35_9PSEU</name>
<dbReference type="InterPro" id="IPR036259">
    <property type="entry name" value="MFS_trans_sf"/>
</dbReference>
<feature type="transmembrane region" description="Helical" evidence="6">
    <location>
        <begin position="388"/>
        <end position="406"/>
    </location>
</feature>
<feature type="transmembrane region" description="Helical" evidence="6">
    <location>
        <begin position="263"/>
        <end position="286"/>
    </location>
</feature>
<dbReference type="EMBL" id="MSIE01000050">
    <property type="protein sequence ID" value="OLF14724.1"/>
    <property type="molecule type" value="Genomic_DNA"/>
</dbReference>
<keyword evidence="5 6" id="KW-0472">Membrane</keyword>
<evidence type="ECO:0000256" key="5">
    <source>
        <dbReference type="ARBA" id="ARBA00023136"/>
    </source>
</evidence>
<evidence type="ECO:0000256" key="6">
    <source>
        <dbReference type="SAM" id="Phobius"/>
    </source>
</evidence>
<dbReference type="InterPro" id="IPR020846">
    <property type="entry name" value="MFS_dom"/>
</dbReference>
<evidence type="ECO:0000256" key="4">
    <source>
        <dbReference type="ARBA" id="ARBA00022989"/>
    </source>
</evidence>